<protein>
    <submittedName>
        <fullName evidence="2">Uncharacterized protein</fullName>
    </submittedName>
</protein>
<dbReference type="Proteomes" id="UP000298327">
    <property type="component" value="Unassembled WGS sequence"/>
</dbReference>
<feature type="region of interest" description="Disordered" evidence="1">
    <location>
        <begin position="1"/>
        <end position="62"/>
    </location>
</feature>
<evidence type="ECO:0000313" key="3">
    <source>
        <dbReference type="Proteomes" id="UP000298327"/>
    </source>
</evidence>
<feature type="region of interest" description="Disordered" evidence="1">
    <location>
        <begin position="544"/>
        <end position="579"/>
    </location>
</feature>
<gene>
    <name evidence="2" type="ORF">EVG20_g5485</name>
</gene>
<evidence type="ECO:0000256" key="1">
    <source>
        <dbReference type="SAM" id="MobiDB-lite"/>
    </source>
</evidence>
<feature type="region of interest" description="Disordered" evidence="1">
    <location>
        <begin position="451"/>
        <end position="472"/>
    </location>
</feature>
<feature type="region of interest" description="Disordered" evidence="1">
    <location>
        <begin position="192"/>
        <end position="213"/>
    </location>
</feature>
<evidence type="ECO:0000313" key="2">
    <source>
        <dbReference type="EMBL" id="TFY65599.1"/>
    </source>
</evidence>
<accession>A0A4Y9YWU8</accession>
<reference evidence="2 3" key="1">
    <citation type="submission" date="2019-02" db="EMBL/GenBank/DDBJ databases">
        <title>Genome sequencing of the rare red list fungi Dentipellis fragilis.</title>
        <authorList>
            <person name="Buettner E."/>
            <person name="Kellner H."/>
        </authorList>
    </citation>
    <scope>NUCLEOTIDE SEQUENCE [LARGE SCALE GENOMIC DNA]</scope>
    <source>
        <strain evidence="2 3">DSM 105465</strain>
    </source>
</reference>
<name>A0A4Y9YWU8_9AGAM</name>
<sequence>MPDIVPDSNYARADVSATEREDGAGSDFEMCAAQVYNQRRRRARAPSQTRHRPLDLDDRTSVPPWRQPFRAQLISLIPPASTTLACAGQACARGEQRVCASVAAQNSEMRTCTRTHTSKTRQRVVKSAARYCFLSPTGVDFSSGVGHSSCLVSLPPAGLPTKTNTLEPSRVSSQPGFVANRLLGGRSEERNPLVAPAISPPTARSTSPSVPPTPPSYVLLTHAQPAECFTLHLGECHTPMGLKVSSQSSQRDTLCPYVRPTIVTYKLKCTVQHVLDARPLRRALMPLAALHPLQSPDVFVGIKRWASCYPLSRGCRVHLFTDIACPLPMNATCRTASRRVLAAVFAHRVLSPPRVPALVLARPEHPYISHRGTQKLTSPKTLTLCYCQQSEQPCAAAFPWHTSTHTASCSLLRPLLCAPFCVPPLAPAFHMRCAAGSNVLNGIGMNPRSARPAAPCTHLHTRPQRPRSMLSPTGALPIAATRRPRPPPRAPLIRARTLVSQKPQVRVWPASVVMRYGRTGRVRPHVHVFPNAFKCKHEAKAAGTQRGMDGHGPCRLSPPPTLSSWAGSFTDAASSSGSR</sequence>
<comment type="caution">
    <text evidence="2">The sequence shown here is derived from an EMBL/GenBank/DDBJ whole genome shotgun (WGS) entry which is preliminary data.</text>
</comment>
<organism evidence="2 3">
    <name type="scientific">Dentipellis fragilis</name>
    <dbReference type="NCBI Taxonomy" id="205917"/>
    <lineage>
        <taxon>Eukaryota</taxon>
        <taxon>Fungi</taxon>
        <taxon>Dikarya</taxon>
        <taxon>Basidiomycota</taxon>
        <taxon>Agaricomycotina</taxon>
        <taxon>Agaricomycetes</taxon>
        <taxon>Russulales</taxon>
        <taxon>Hericiaceae</taxon>
        <taxon>Dentipellis</taxon>
    </lineage>
</organism>
<dbReference type="AlphaFoldDB" id="A0A4Y9YWU8"/>
<feature type="compositionally biased region" description="Polar residues" evidence="1">
    <location>
        <begin position="562"/>
        <end position="579"/>
    </location>
</feature>
<dbReference type="EMBL" id="SEOQ01000326">
    <property type="protein sequence ID" value="TFY65599.1"/>
    <property type="molecule type" value="Genomic_DNA"/>
</dbReference>
<keyword evidence="3" id="KW-1185">Reference proteome</keyword>
<feature type="compositionally biased region" description="Low complexity" evidence="1">
    <location>
        <begin position="195"/>
        <end position="208"/>
    </location>
</feature>
<proteinExistence type="predicted"/>